<comment type="subcellular location">
    <subcellularLocation>
        <location evidence="1">Cell outer membrane</location>
        <topology evidence="1">Multi-pass membrane protein</topology>
    </subcellularLocation>
</comment>
<evidence type="ECO:0000256" key="1">
    <source>
        <dbReference type="ARBA" id="ARBA00004571"/>
    </source>
</evidence>
<comment type="similarity">
    <text evidence="2">Belongs to the OmpP1/FadL family.</text>
</comment>
<dbReference type="KEGG" id="nio:NITINOP_1360"/>
<evidence type="ECO:0000313" key="9">
    <source>
        <dbReference type="Proteomes" id="UP000066284"/>
    </source>
</evidence>
<dbReference type="Gene3D" id="2.40.160.60">
    <property type="entry name" value="Outer membrane protein transport protein (OMPP1/FadL/TodX)"/>
    <property type="match status" value="1"/>
</dbReference>
<protein>
    <submittedName>
        <fullName evidence="8">Putative long-chain fatty acid outer membrane transporter</fullName>
    </submittedName>
</protein>
<gene>
    <name evidence="8" type="ORF">NITINOP_1360</name>
</gene>
<evidence type="ECO:0000256" key="4">
    <source>
        <dbReference type="ARBA" id="ARBA00022692"/>
    </source>
</evidence>
<dbReference type="InterPro" id="IPR005017">
    <property type="entry name" value="OMPP1/FadL/TodX"/>
</dbReference>
<accession>A0A0S4KRG6</accession>
<evidence type="ECO:0000256" key="6">
    <source>
        <dbReference type="ARBA" id="ARBA00023136"/>
    </source>
</evidence>
<keyword evidence="5" id="KW-0732">Signal</keyword>
<dbReference type="Pfam" id="PF03349">
    <property type="entry name" value="Toluene_X"/>
    <property type="match status" value="1"/>
</dbReference>
<evidence type="ECO:0000256" key="7">
    <source>
        <dbReference type="ARBA" id="ARBA00023237"/>
    </source>
</evidence>
<name>A0A0S4KRG6_9BACT</name>
<evidence type="ECO:0000256" key="3">
    <source>
        <dbReference type="ARBA" id="ARBA00022452"/>
    </source>
</evidence>
<dbReference type="PANTHER" id="PTHR35093">
    <property type="entry name" value="OUTER MEMBRANE PROTEIN NMB0088-RELATED"/>
    <property type="match status" value="1"/>
</dbReference>
<dbReference type="OrthoDB" id="9922at2"/>
<evidence type="ECO:0000256" key="5">
    <source>
        <dbReference type="ARBA" id="ARBA00022729"/>
    </source>
</evidence>
<dbReference type="AlphaFoldDB" id="A0A0S4KRG6"/>
<keyword evidence="7" id="KW-0998">Cell outer membrane</keyword>
<keyword evidence="3" id="KW-1134">Transmembrane beta strand</keyword>
<evidence type="ECO:0000313" key="8">
    <source>
        <dbReference type="EMBL" id="CUQ66335.1"/>
    </source>
</evidence>
<dbReference type="Proteomes" id="UP000066284">
    <property type="component" value="Chromosome 1"/>
</dbReference>
<keyword evidence="9" id="KW-1185">Reference proteome</keyword>
<dbReference type="GO" id="GO:0009279">
    <property type="term" value="C:cell outer membrane"/>
    <property type="evidence" value="ECO:0007669"/>
    <property type="project" value="UniProtKB-SubCell"/>
</dbReference>
<reference evidence="9" key="1">
    <citation type="submission" date="2015-09" db="EMBL/GenBank/DDBJ databases">
        <authorList>
            <person name="Daims H."/>
        </authorList>
    </citation>
    <scope>NUCLEOTIDE SEQUENCE [LARGE SCALE GENOMIC DNA]</scope>
</reference>
<keyword evidence="4" id="KW-0812">Transmembrane</keyword>
<dbReference type="PANTHER" id="PTHR35093:SF8">
    <property type="entry name" value="OUTER MEMBRANE PROTEIN NMB0088-RELATED"/>
    <property type="match status" value="1"/>
</dbReference>
<proteinExistence type="inferred from homology"/>
<dbReference type="EMBL" id="LN885086">
    <property type="protein sequence ID" value="CUQ66335.1"/>
    <property type="molecule type" value="Genomic_DNA"/>
</dbReference>
<evidence type="ECO:0000256" key="2">
    <source>
        <dbReference type="ARBA" id="ARBA00008163"/>
    </source>
</evidence>
<sequence length="457" mass="48893">MFLHGTVGVIVVLTFWILPLQTEWANAQAIRFQPQGARAAGQGNAFAAAVDDASAVHYNPAGLSGAKGLQSVVGTNMVGGSVAFHSPAGREIHGDFNGSVNWPPPSFFYLSANLGTLGLSRLSAVTLGVGVTSPYGLNIRYPIDGPFRTIVTSAALPLIDIKPTVAYRISDSLSVGVGADIYTFADFLGEGHAETKLISDFTFGIPPGASIEFNGKGTGAGVTAGLQYAPLKNATGLPIMAFGLVYRSRAVVPLNGSILANGMKVIDASTDLVLPHVVTGAIAYWPIRTSEKEWKIELDVEYVEWSANRDLDIRLQNGMIVRQPLDWNDVPVIAVGTEYRWLNPTWLRHWEVAARTGYTYTGDPVPNRTFNPSLLSFPAHTFSLGAGFLCKGAGRLLGLIPCSGESSLWPKGIGIDLAFQEWFYESRTVAGNLISPTINGTYRASVHLGSVGLHVLY</sequence>
<dbReference type="RefSeq" id="WP_062484324.1">
    <property type="nucleotide sequence ID" value="NZ_LN885086.1"/>
</dbReference>
<dbReference type="SUPFAM" id="SSF56935">
    <property type="entry name" value="Porins"/>
    <property type="match status" value="1"/>
</dbReference>
<dbReference type="STRING" id="1715989.NITINOP_1360"/>
<keyword evidence="6" id="KW-0472">Membrane</keyword>
<dbReference type="GO" id="GO:0015483">
    <property type="term" value="F:long-chain fatty acid transporting porin activity"/>
    <property type="evidence" value="ECO:0007669"/>
    <property type="project" value="TreeGrafter"/>
</dbReference>
<organism evidence="8 9">
    <name type="scientific">Candidatus Nitrospira inopinata</name>
    <dbReference type="NCBI Taxonomy" id="1715989"/>
    <lineage>
        <taxon>Bacteria</taxon>
        <taxon>Pseudomonadati</taxon>
        <taxon>Nitrospirota</taxon>
        <taxon>Nitrospiria</taxon>
        <taxon>Nitrospirales</taxon>
        <taxon>Nitrospiraceae</taxon>
        <taxon>Nitrospira</taxon>
    </lineage>
</organism>